<dbReference type="AlphaFoldDB" id="A0A0D2MLJ0"/>
<evidence type="ECO:0000313" key="2">
    <source>
        <dbReference type="EMBL" id="KIZ03740.1"/>
    </source>
</evidence>
<accession>A0A0D2MLJ0</accession>
<gene>
    <name evidence="2" type="ORF">MNEG_4222</name>
</gene>
<dbReference type="Proteomes" id="UP000054498">
    <property type="component" value="Unassembled WGS sequence"/>
</dbReference>
<reference evidence="2 3" key="1">
    <citation type="journal article" date="2013" name="BMC Genomics">
        <title>Reconstruction of the lipid metabolism for the microalga Monoraphidium neglectum from its genome sequence reveals characteristics suitable for biofuel production.</title>
        <authorList>
            <person name="Bogen C."/>
            <person name="Al-Dilaimi A."/>
            <person name="Albersmeier A."/>
            <person name="Wichmann J."/>
            <person name="Grundmann M."/>
            <person name="Rupp O."/>
            <person name="Lauersen K.J."/>
            <person name="Blifernez-Klassen O."/>
            <person name="Kalinowski J."/>
            <person name="Goesmann A."/>
            <person name="Mussgnug J.H."/>
            <person name="Kruse O."/>
        </authorList>
    </citation>
    <scope>NUCLEOTIDE SEQUENCE [LARGE SCALE GENOMIC DNA]</scope>
    <source>
        <strain evidence="2 3">SAG 48.87</strain>
    </source>
</reference>
<keyword evidence="3" id="KW-1185">Reference proteome</keyword>
<feature type="region of interest" description="Disordered" evidence="1">
    <location>
        <begin position="68"/>
        <end position="88"/>
    </location>
</feature>
<evidence type="ECO:0000313" key="3">
    <source>
        <dbReference type="Proteomes" id="UP000054498"/>
    </source>
</evidence>
<dbReference type="GeneID" id="25737100"/>
<proteinExistence type="predicted"/>
<protein>
    <submittedName>
        <fullName evidence="2">Uncharacterized protein</fullName>
    </submittedName>
</protein>
<evidence type="ECO:0000256" key="1">
    <source>
        <dbReference type="SAM" id="MobiDB-lite"/>
    </source>
</evidence>
<dbReference type="KEGG" id="mng:MNEG_4222"/>
<name>A0A0D2MLJ0_9CHLO</name>
<organism evidence="2 3">
    <name type="scientific">Monoraphidium neglectum</name>
    <dbReference type="NCBI Taxonomy" id="145388"/>
    <lineage>
        <taxon>Eukaryota</taxon>
        <taxon>Viridiplantae</taxon>
        <taxon>Chlorophyta</taxon>
        <taxon>core chlorophytes</taxon>
        <taxon>Chlorophyceae</taxon>
        <taxon>CS clade</taxon>
        <taxon>Sphaeropleales</taxon>
        <taxon>Selenastraceae</taxon>
        <taxon>Monoraphidium</taxon>
    </lineage>
</organism>
<dbReference type="RefSeq" id="XP_013902759.1">
    <property type="nucleotide sequence ID" value="XM_014047305.1"/>
</dbReference>
<sequence>MWQRRIKAVAAQVQHWRGVDLTYEGRVRVAKQVLAATLVHTATYAAPPAAQLRSLQRLIDCFVAFGAADDGDPTRPLRARPGSAGGVA</sequence>
<dbReference type="EMBL" id="KK100792">
    <property type="protein sequence ID" value="KIZ03740.1"/>
    <property type="molecule type" value="Genomic_DNA"/>
</dbReference>